<organism evidence="1 2">
    <name type="scientific">Paramaledivibacter caminithermalis (strain DSM 15212 / CIP 107654 / DViRD3)</name>
    <name type="common">Clostridium caminithermale</name>
    <dbReference type="NCBI Taxonomy" id="1121301"/>
    <lineage>
        <taxon>Bacteria</taxon>
        <taxon>Bacillati</taxon>
        <taxon>Bacillota</taxon>
        <taxon>Clostridia</taxon>
        <taxon>Peptostreptococcales</taxon>
        <taxon>Caminicellaceae</taxon>
        <taxon>Paramaledivibacter</taxon>
    </lineage>
</organism>
<gene>
    <name evidence="1" type="ORF">SAMN02745912_01026</name>
</gene>
<evidence type="ECO:0000313" key="1">
    <source>
        <dbReference type="EMBL" id="SHJ77225.1"/>
    </source>
</evidence>
<reference evidence="2" key="1">
    <citation type="submission" date="2016-11" db="EMBL/GenBank/DDBJ databases">
        <authorList>
            <person name="Varghese N."/>
            <person name="Submissions S."/>
        </authorList>
    </citation>
    <scope>NUCLEOTIDE SEQUENCE [LARGE SCALE GENOMIC DNA]</scope>
    <source>
        <strain evidence="2">DSM 15212 / CIP 107654 / DViRD3</strain>
    </source>
</reference>
<dbReference type="Proteomes" id="UP000184465">
    <property type="component" value="Unassembled WGS sequence"/>
</dbReference>
<keyword evidence="2" id="KW-1185">Reference proteome</keyword>
<dbReference type="OrthoDB" id="9871552at2"/>
<dbReference type="RefSeq" id="WP_073147624.1">
    <property type="nucleotide sequence ID" value="NZ_FRAG01000008.1"/>
</dbReference>
<evidence type="ECO:0000313" key="2">
    <source>
        <dbReference type="Proteomes" id="UP000184465"/>
    </source>
</evidence>
<sequence>MKKKISIIIIVLFTLFVAVFVVRFINPVFRYNFDVNFNTVKEHKSYLSDSGAETKVFTLPLPPATAFAFKHSDSAVTYYSKLSYDEFLDYYESNKYSINGNIVTYNGTDFIISEVKYDEDYKYYFIDIDLYMNE</sequence>
<protein>
    <submittedName>
        <fullName evidence="1">Uncharacterized protein</fullName>
    </submittedName>
</protein>
<proteinExistence type="predicted"/>
<dbReference type="AlphaFoldDB" id="A0A1M6M1B1"/>
<accession>A0A1M6M1B1</accession>
<dbReference type="EMBL" id="FRAG01000008">
    <property type="protein sequence ID" value="SHJ77225.1"/>
    <property type="molecule type" value="Genomic_DNA"/>
</dbReference>
<name>A0A1M6M1B1_PARC5</name>